<organism evidence="4 5">
    <name type="scientific">Polychaeton citri CBS 116435</name>
    <dbReference type="NCBI Taxonomy" id="1314669"/>
    <lineage>
        <taxon>Eukaryota</taxon>
        <taxon>Fungi</taxon>
        <taxon>Dikarya</taxon>
        <taxon>Ascomycota</taxon>
        <taxon>Pezizomycotina</taxon>
        <taxon>Dothideomycetes</taxon>
        <taxon>Dothideomycetidae</taxon>
        <taxon>Capnodiales</taxon>
        <taxon>Capnodiaceae</taxon>
        <taxon>Polychaeton</taxon>
    </lineage>
</organism>
<evidence type="ECO:0000256" key="2">
    <source>
        <dbReference type="SAM" id="MobiDB-lite"/>
    </source>
</evidence>
<feature type="compositionally biased region" description="Low complexity" evidence="2">
    <location>
        <begin position="193"/>
        <end position="209"/>
    </location>
</feature>
<protein>
    <recommendedName>
        <fullName evidence="3">Spindle pole body-associated protein cut12 domain-containing protein</fullName>
    </recommendedName>
</protein>
<feature type="region of interest" description="Disordered" evidence="2">
    <location>
        <begin position="46"/>
        <end position="86"/>
    </location>
</feature>
<gene>
    <name evidence="4" type="ORF">K431DRAFT_296991</name>
</gene>
<reference evidence="4" key="1">
    <citation type="journal article" date="2020" name="Stud. Mycol.">
        <title>101 Dothideomycetes genomes: a test case for predicting lifestyles and emergence of pathogens.</title>
        <authorList>
            <person name="Haridas S."/>
            <person name="Albert R."/>
            <person name="Binder M."/>
            <person name="Bloem J."/>
            <person name="Labutti K."/>
            <person name="Salamov A."/>
            <person name="Andreopoulos B."/>
            <person name="Baker S."/>
            <person name="Barry K."/>
            <person name="Bills G."/>
            <person name="Bluhm B."/>
            <person name="Cannon C."/>
            <person name="Castanera R."/>
            <person name="Culley D."/>
            <person name="Daum C."/>
            <person name="Ezra D."/>
            <person name="Gonzalez J."/>
            <person name="Henrissat B."/>
            <person name="Kuo A."/>
            <person name="Liang C."/>
            <person name="Lipzen A."/>
            <person name="Lutzoni F."/>
            <person name="Magnuson J."/>
            <person name="Mondo S."/>
            <person name="Nolan M."/>
            <person name="Ohm R."/>
            <person name="Pangilinan J."/>
            <person name="Park H.-J."/>
            <person name="Ramirez L."/>
            <person name="Alfaro M."/>
            <person name="Sun H."/>
            <person name="Tritt A."/>
            <person name="Yoshinaga Y."/>
            <person name="Zwiers L.-H."/>
            <person name="Turgeon B."/>
            <person name="Goodwin S."/>
            <person name="Spatafora J."/>
            <person name="Crous P."/>
            <person name="Grigoriev I."/>
        </authorList>
    </citation>
    <scope>NUCLEOTIDE SEQUENCE</scope>
    <source>
        <strain evidence="4">CBS 116435</strain>
    </source>
</reference>
<evidence type="ECO:0000313" key="4">
    <source>
        <dbReference type="EMBL" id="KAF2718341.1"/>
    </source>
</evidence>
<feature type="compositionally biased region" description="Polar residues" evidence="2">
    <location>
        <begin position="416"/>
        <end position="431"/>
    </location>
</feature>
<proteinExistence type="predicted"/>
<name>A0A9P4Q4L2_9PEZI</name>
<keyword evidence="1" id="KW-0175">Coiled coil</keyword>
<feature type="compositionally biased region" description="Polar residues" evidence="2">
    <location>
        <begin position="548"/>
        <end position="566"/>
    </location>
</feature>
<comment type="caution">
    <text evidence="4">The sequence shown here is derived from an EMBL/GenBank/DDBJ whole genome shotgun (WGS) entry which is preliminary data.</text>
</comment>
<keyword evidence="5" id="KW-1185">Reference proteome</keyword>
<feature type="region of interest" description="Disordered" evidence="2">
    <location>
        <begin position="109"/>
        <end position="215"/>
    </location>
</feature>
<evidence type="ECO:0000313" key="5">
    <source>
        <dbReference type="Proteomes" id="UP000799441"/>
    </source>
</evidence>
<feature type="region of interest" description="Disordered" evidence="2">
    <location>
        <begin position="611"/>
        <end position="642"/>
    </location>
</feature>
<feature type="domain" description="Spindle pole body-associated protein cut12" evidence="3">
    <location>
        <begin position="216"/>
        <end position="291"/>
    </location>
</feature>
<sequence length="642" mass="69881">MLQWLAGQRPVDGDIVDPDVTGYVEPPETPAPVFAVRAFRHAFFGTPQTTQKRHHRSHSNTEPQRPKLDGARPVRPTMTRPKSTGDARALAIEENMPLPSPTKGILMTPGTANGRRKTVSFGDSVVDNESKRPMAGSKSGLPNDFPGKFPSPWAPGDTKPEGPAQKTIDKSRSELTEKLQRVKEDSAKKRTAEPPAAARADVAGTTAVRDGCAPPQSFEQLRREYEEYRINTTREVKKLVTKQKAAKSYAKEMDEQCFNLRDQLRQEQQKIEKLEEQLTELQSELQDARQQEIPGKTALSHVTRPLQVPLQQQQLECDLAQAREEAILLRAEKGGLSNELAKLRAELEALKPTRPRPTRGFSRQDSNDIWTASMPPVAKPNESPAAATTSPRQDPNDIWTASAAKSLAHEEKPATPTKSTGRAVTSGTGATPLRTLSINTLAAESDKLLSTTNGRARRSWTRLSQAAPISDTTNTRSERPLDDMKRKDSYDLQQHSTRTQPPQGRSAQQAATATQADPALLSPLPPPPLSSLLDLPTEAPLVRPLAASPSTSPTEPVASATVTPSKQWRSLARAGAKSVSKPAVGQPQIAMDAAAATILGPPEEGKRLVSRSGREVSAEFQEATKAKYAARRAERNKTVAAA</sequence>
<dbReference type="Pfam" id="PF11500">
    <property type="entry name" value="Cut12"/>
    <property type="match status" value="1"/>
</dbReference>
<feature type="region of interest" description="Disordered" evidence="2">
    <location>
        <begin position="351"/>
        <end position="431"/>
    </location>
</feature>
<feature type="compositionally biased region" description="Low complexity" evidence="2">
    <location>
        <begin position="507"/>
        <end position="522"/>
    </location>
</feature>
<feature type="compositionally biased region" description="Polar residues" evidence="2">
    <location>
        <begin position="361"/>
        <end position="370"/>
    </location>
</feature>
<feature type="compositionally biased region" description="Basic and acidic residues" evidence="2">
    <location>
        <begin position="167"/>
        <end position="192"/>
    </location>
</feature>
<dbReference type="InterPro" id="IPR021589">
    <property type="entry name" value="Cut12"/>
</dbReference>
<dbReference type="OrthoDB" id="5383703at2759"/>
<feature type="compositionally biased region" description="Polar residues" evidence="2">
    <location>
        <begin position="491"/>
        <end position="506"/>
    </location>
</feature>
<evidence type="ECO:0000256" key="1">
    <source>
        <dbReference type="SAM" id="Coils"/>
    </source>
</evidence>
<accession>A0A9P4Q4L2</accession>
<dbReference type="EMBL" id="MU003826">
    <property type="protein sequence ID" value="KAF2718341.1"/>
    <property type="molecule type" value="Genomic_DNA"/>
</dbReference>
<feature type="region of interest" description="Disordered" evidence="2">
    <location>
        <begin position="449"/>
        <end position="566"/>
    </location>
</feature>
<feature type="compositionally biased region" description="Basic and acidic residues" evidence="2">
    <location>
        <begin position="476"/>
        <end position="490"/>
    </location>
</feature>
<feature type="coiled-coil region" evidence="1">
    <location>
        <begin position="250"/>
        <end position="339"/>
    </location>
</feature>
<evidence type="ECO:0000259" key="3">
    <source>
        <dbReference type="Pfam" id="PF11500"/>
    </source>
</evidence>
<dbReference type="AlphaFoldDB" id="A0A9P4Q4L2"/>
<dbReference type="Proteomes" id="UP000799441">
    <property type="component" value="Unassembled WGS sequence"/>
</dbReference>